<feature type="chain" id="PRO_5043918819" description="Lipoprotein" evidence="2">
    <location>
        <begin position="21"/>
        <end position="254"/>
    </location>
</feature>
<evidence type="ECO:0000256" key="1">
    <source>
        <dbReference type="SAM" id="MobiDB-lite"/>
    </source>
</evidence>
<sequence length="254" mass="25671">MHKLRTLATLLAVTPALVVAGCGSDDDGGGDAKPSGTPAEVLKQASAALAKVESVHFEGTATDKDGPGTVGGDAHSDGSAKITLEQQGGKAEIRVVGDKAYINADTAYWTTSANAETAAKAADKWISLPASELGPSITRFNPETLAYCLAKDAGTLKDGGTGEVDGEDVRILTGDGSAPGSSPGRLSVASEGEPYPLRSEQLGKEKPGGTKDPRCDDDDGEADTTTKSDIKLSDFGSAPKVTAPANAIDAASLG</sequence>
<dbReference type="InterPro" id="IPR029046">
    <property type="entry name" value="LolA/LolB/LppX"/>
</dbReference>
<dbReference type="RefSeq" id="WP_354699827.1">
    <property type="nucleotide sequence ID" value="NZ_CP114014.1"/>
</dbReference>
<accession>A0AAU7ANQ2</accession>
<keyword evidence="2" id="KW-0732">Signal</keyword>
<organism evidence="3">
    <name type="scientific">Paraconexibacter sp. AEG42_29</name>
    <dbReference type="NCBI Taxonomy" id="2997339"/>
    <lineage>
        <taxon>Bacteria</taxon>
        <taxon>Bacillati</taxon>
        <taxon>Actinomycetota</taxon>
        <taxon>Thermoleophilia</taxon>
        <taxon>Solirubrobacterales</taxon>
        <taxon>Paraconexibacteraceae</taxon>
        <taxon>Paraconexibacter</taxon>
    </lineage>
</organism>
<dbReference type="Gene3D" id="2.50.20.20">
    <property type="match status" value="1"/>
</dbReference>
<dbReference type="SUPFAM" id="SSF89392">
    <property type="entry name" value="Prokaryotic lipoproteins and lipoprotein localization factors"/>
    <property type="match status" value="1"/>
</dbReference>
<feature type="region of interest" description="Disordered" evidence="1">
    <location>
        <begin position="59"/>
        <end position="78"/>
    </location>
</feature>
<dbReference type="KEGG" id="parq:DSM112329_00085"/>
<protein>
    <recommendedName>
        <fullName evidence="4">Lipoprotein</fullName>
    </recommendedName>
</protein>
<dbReference type="AlphaFoldDB" id="A0AAU7ANQ2"/>
<name>A0AAU7ANQ2_9ACTN</name>
<dbReference type="EMBL" id="CP114014">
    <property type="protein sequence ID" value="XAY03273.1"/>
    <property type="molecule type" value="Genomic_DNA"/>
</dbReference>
<feature type="region of interest" description="Disordered" evidence="1">
    <location>
        <begin position="172"/>
        <end position="254"/>
    </location>
</feature>
<evidence type="ECO:0000256" key="2">
    <source>
        <dbReference type="SAM" id="SignalP"/>
    </source>
</evidence>
<proteinExistence type="predicted"/>
<evidence type="ECO:0008006" key="4">
    <source>
        <dbReference type="Google" id="ProtNLM"/>
    </source>
</evidence>
<feature type="compositionally biased region" description="Basic and acidic residues" evidence="1">
    <location>
        <begin position="201"/>
        <end position="214"/>
    </location>
</feature>
<dbReference type="PROSITE" id="PS51257">
    <property type="entry name" value="PROKAR_LIPOPROTEIN"/>
    <property type="match status" value="1"/>
</dbReference>
<feature type="signal peptide" evidence="2">
    <location>
        <begin position="1"/>
        <end position="20"/>
    </location>
</feature>
<evidence type="ECO:0000313" key="3">
    <source>
        <dbReference type="EMBL" id="XAY03273.1"/>
    </source>
</evidence>
<gene>
    <name evidence="3" type="ORF">DSM112329_00085</name>
</gene>
<reference evidence="3" key="1">
    <citation type="submission" date="2022-12" db="EMBL/GenBank/DDBJ databases">
        <title>Paraconexibacter alkalitolerans sp. nov. and Baekduia alba sp. nov., isolated from soil and emended description of the genera Paraconexibacter (Chun et al., 2020) and Baekduia (An et al., 2020).</title>
        <authorList>
            <person name="Vieira S."/>
            <person name="Huber K.J."/>
            <person name="Geppert A."/>
            <person name="Wolf J."/>
            <person name="Neumann-Schaal M."/>
            <person name="Muesken M."/>
            <person name="Overmann J."/>
        </authorList>
    </citation>
    <scope>NUCLEOTIDE SEQUENCE</scope>
    <source>
        <strain evidence="3">AEG42_29</strain>
    </source>
</reference>